<accession>A0A0C2R2Z4</accession>
<organism evidence="1 2">
    <name type="scientific">Jeotgalibacillus soli</name>
    <dbReference type="NCBI Taxonomy" id="889306"/>
    <lineage>
        <taxon>Bacteria</taxon>
        <taxon>Bacillati</taxon>
        <taxon>Bacillota</taxon>
        <taxon>Bacilli</taxon>
        <taxon>Bacillales</taxon>
        <taxon>Caryophanaceae</taxon>
        <taxon>Jeotgalibacillus</taxon>
    </lineage>
</organism>
<gene>
    <name evidence="1" type="ORF">KP78_35940</name>
</gene>
<sequence length="42" mass="4777">MKGTIAEVNDLFIQSFAGSALKKCRAVKMFNHLGELSHLWQR</sequence>
<evidence type="ECO:0000313" key="2">
    <source>
        <dbReference type="Proteomes" id="UP000031938"/>
    </source>
</evidence>
<reference evidence="1 2" key="1">
    <citation type="submission" date="2015-01" db="EMBL/GenBank/DDBJ databases">
        <title>Genome sequencing of Jeotgalibacillus soli.</title>
        <authorList>
            <person name="Goh K.M."/>
            <person name="Chan K.-G."/>
            <person name="Yaakop A.S."/>
            <person name="Ee R."/>
            <person name="Gan H.M."/>
            <person name="Chan C.S."/>
        </authorList>
    </citation>
    <scope>NUCLEOTIDE SEQUENCE [LARGE SCALE GENOMIC DNA]</scope>
    <source>
        <strain evidence="1 2">P9</strain>
    </source>
</reference>
<dbReference type="EMBL" id="JXRP01000019">
    <property type="protein sequence ID" value="KIL44630.1"/>
    <property type="molecule type" value="Genomic_DNA"/>
</dbReference>
<name>A0A0C2R2Z4_9BACL</name>
<protein>
    <submittedName>
        <fullName evidence="1">Uncharacterized protein</fullName>
    </submittedName>
</protein>
<evidence type="ECO:0000313" key="1">
    <source>
        <dbReference type="EMBL" id="KIL44630.1"/>
    </source>
</evidence>
<dbReference type="AlphaFoldDB" id="A0A0C2R2Z4"/>
<dbReference type="STRING" id="889306.KP78_35940"/>
<dbReference type="Proteomes" id="UP000031938">
    <property type="component" value="Unassembled WGS sequence"/>
</dbReference>
<comment type="caution">
    <text evidence="1">The sequence shown here is derived from an EMBL/GenBank/DDBJ whole genome shotgun (WGS) entry which is preliminary data.</text>
</comment>
<keyword evidence="2" id="KW-1185">Reference proteome</keyword>
<proteinExistence type="predicted"/>